<dbReference type="PATRIC" id="fig|329854.7.peg.2187"/>
<evidence type="ECO:0000256" key="7">
    <source>
        <dbReference type="SAM" id="Phobius"/>
    </source>
</evidence>
<dbReference type="RefSeq" id="WP_061435867.1">
    <property type="nucleotide sequence ID" value="NZ_KQ968692.1"/>
</dbReference>
<keyword evidence="6 7" id="KW-0472">Membrane</keyword>
<evidence type="ECO:0000313" key="8">
    <source>
        <dbReference type="EMBL" id="KXT51148.1"/>
    </source>
</evidence>
<feature type="transmembrane region" description="Helical" evidence="7">
    <location>
        <begin position="84"/>
        <end position="104"/>
    </location>
</feature>
<evidence type="ECO:0000256" key="6">
    <source>
        <dbReference type="ARBA" id="ARBA00023136"/>
    </source>
</evidence>
<gene>
    <name evidence="8" type="ORF">HMPREF2531_02145</name>
</gene>
<dbReference type="EMBL" id="LTDF01000076">
    <property type="protein sequence ID" value="KXT51148.1"/>
    <property type="molecule type" value="Genomic_DNA"/>
</dbReference>
<protein>
    <submittedName>
        <fullName evidence="8">Polysaccharide biosynthesis protein</fullName>
    </submittedName>
</protein>
<sequence>MSYDVEINRSKVTKSFFWKLSERLMSQGVSLLVQIVLARILLPEDFGSLVIIVAISNYANIFVQSGITTVIVQKKDLDKKDLSTLLTFSLAIAAFFYLLLFLGAPLLADYYNLSILCPSLRVMSLILFFNSFSAVQTGVLTRQMRFKKIFLCTIVAVLVSGIIGIIMALKGWGLWALIAYHLINIVVVVLFMNLDRDLRIPLGFSFAKFKVLFVFTGKVMLTSLVSSGHDLIRTMMIGKHYTSSELAYYDKGYSYSSLVTSVIRQTISSVMLPAFSMRQDNIDGLKSMARRSFRITAFLLVPVLVVVAVMAKPLIVLLLTEKWLPSATFLTIFCFLRIPGPIVSIDNQVYYALGKSEVNLFYEIGLFVFNIIFLLLAVRISVMAIAYGALIVEFIGFCAICIISSKIYGYSLKERLSDLWRPFVNTLVMALSVYAVTAIGLGIGLTIIIQLMIGVFVYIAMASITKDDSLQYCINTLREIIHK</sequence>
<comment type="similarity">
    <text evidence="2">Belongs to the polysaccharide synthase family.</text>
</comment>
<reference evidence="8 9" key="1">
    <citation type="submission" date="2016-02" db="EMBL/GenBank/DDBJ databases">
        <authorList>
            <person name="Wen L."/>
            <person name="He K."/>
            <person name="Yang H."/>
        </authorList>
    </citation>
    <scope>NUCLEOTIDE SEQUENCE [LARGE SCALE GENOMIC DNA]</scope>
    <source>
        <strain evidence="8 9">KLE1704</strain>
    </source>
</reference>
<dbReference type="CDD" id="cd13127">
    <property type="entry name" value="MATE_tuaB_like"/>
    <property type="match status" value="1"/>
</dbReference>
<dbReference type="PANTHER" id="PTHR30250">
    <property type="entry name" value="PST FAMILY PREDICTED COLANIC ACID TRANSPORTER"/>
    <property type="match status" value="1"/>
</dbReference>
<feature type="transmembrane region" description="Helical" evidence="7">
    <location>
        <begin position="385"/>
        <end position="408"/>
    </location>
</feature>
<evidence type="ECO:0000256" key="4">
    <source>
        <dbReference type="ARBA" id="ARBA00022692"/>
    </source>
</evidence>
<keyword evidence="4 7" id="KW-0812">Transmembrane</keyword>
<evidence type="ECO:0000256" key="3">
    <source>
        <dbReference type="ARBA" id="ARBA00022475"/>
    </source>
</evidence>
<dbReference type="InterPro" id="IPR050833">
    <property type="entry name" value="Poly_Biosynth_Transport"/>
</dbReference>
<keyword evidence="5 7" id="KW-1133">Transmembrane helix</keyword>
<feature type="transmembrane region" description="Helical" evidence="7">
    <location>
        <begin position="175"/>
        <end position="194"/>
    </location>
</feature>
<feature type="transmembrane region" description="Helical" evidence="7">
    <location>
        <begin position="48"/>
        <end position="72"/>
    </location>
</feature>
<keyword evidence="3" id="KW-1003">Cell membrane</keyword>
<proteinExistence type="inferred from homology"/>
<dbReference type="GO" id="GO:0005886">
    <property type="term" value="C:plasma membrane"/>
    <property type="evidence" value="ECO:0007669"/>
    <property type="project" value="UniProtKB-SubCell"/>
</dbReference>
<dbReference type="Pfam" id="PF13440">
    <property type="entry name" value="Polysacc_synt_3"/>
    <property type="match status" value="1"/>
</dbReference>
<feature type="transmembrane region" description="Helical" evidence="7">
    <location>
        <begin position="360"/>
        <end position="378"/>
    </location>
</feature>
<accession>A0A139LI91</accession>
<comment type="caution">
    <text evidence="8">The sequence shown here is derived from an EMBL/GenBank/DDBJ whole genome shotgun (WGS) entry which is preliminary data.</text>
</comment>
<feature type="transmembrane region" description="Helical" evidence="7">
    <location>
        <begin position="428"/>
        <end position="461"/>
    </location>
</feature>
<evidence type="ECO:0000313" key="9">
    <source>
        <dbReference type="Proteomes" id="UP000070319"/>
    </source>
</evidence>
<evidence type="ECO:0000256" key="1">
    <source>
        <dbReference type="ARBA" id="ARBA00004651"/>
    </source>
</evidence>
<feature type="transmembrane region" description="Helical" evidence="7">
    <location>
        <begin position="149"/>
        <end position="169"/>
    </location>
</feature>
<feature type="transmembrane region" description="Helical" evidence="7">
    <location>
        <begin position="295"/>
        <end position="319"/>
    </location>
</feature>
<organism evidence="8">
    <name type="scientific">Bacteroides intestinalis</name>
    <dbReference type="NCBI Taxonomy" id="329854"/>
    <lineage>
        <taxon>Bacteria</taxon>
        <taxon>Pseudomonadati</taxon>
        <taxon>Bacteroidota</taxon>
        <taxon>Bacteroidia</taxon>
        <taxon>Bacteroidales</taxon>
        <taxon>Bacteroidaceae</taxon>
        <taxon>Bacteroides</taxon>
    </lineage>
</organism>
<comment type="subcellular location">
    <subcellularLocation>
        <location evidence="1">Cell membrane</location>
        <topology evidence="1">Multi-pass membrane protein</topology>
    </subcellularLocation>
</comment>
<dbReference type="PANTHER" id="PTHR30250:SF10">
    <property type="entry name" value="LIPOPOLYSACCHARIDE BIOSYNTHESIS PROTEIN WZXC"/>
    <property type="match status" value="1"/>
</dbReference>
<name>A0A139LI91_9BACE</name>
<evidence type="ECO:0000256" key="2">
    <source>
        <dbReference type="ARBA" id="ARBA00007430"/>
    </source>
</evidence>
<dbReference type="Proteomes" id="UP000070319">
    <property type="component" value="Unassembled WGS sequence"/>
</dbReference>
<dbReference type="AlphaFoldDB" id="A0A139LI91"/>
<evidence type="ECO:0000256" key="5">
    <source>
        <dbReference type="ARBA" id="ARBA00022989"/>
    </source>
</evidence>